<evidence type="ECO:0000313" key="4">
    <source>
        <dbReference type="EMBL" id="KAJ3040480.1"/>
    </source>
</evidence>
<keyword evidence="1" id="KW-0853">WD repeat</keyword>
<organism evidence="4 5">
    <name type="scientific">Rhizophlyctis rosea</name>
    <dbReference type="NCBI Taxonomy" id="64517"/>
    <lineage>
        <taxon>Eukaryota</taxon>
        <taxon>Fungi</taxon>
        <taxon>Fungi incertae sedis</taxon>
        <taxon>Chytridiomycota</taxon>
        <taxon>Chytridiomycota incertae sedis</taxon>
        <taxon>Chytridiomycetes</taxon>
        <taxon>Rhizophlyctidales</taxon>
        <taxon>Rhizophlyctidaceae</taxon>
        <taxon>Rhizophlyctis</taxon>
    </lineage>
</organism>
<comment type="caution">
    <text evidence="4">The sequence shown here is derived from an EMBL/GenBank/DDBJ whole genome shotgun (WGS) entry which is preliminary data.</text>
</comment>
<keyword evidence="2" id="KW-0677">Repeat</keyword>
<sequence>VVAIDDMYVWTATAVSHINRWRDVPLHNCQIALPNSYETTQYHHQHDPDTVLIPPKAIIRPAPTVLDDAVSLRSYRFSLASGETGGGASFQVGGNDEDEEEEDDEVEGIWKEADGVISGAKNISRIHMLNDRRRLVVEKGGVISIWDIIKCVKVAEYREGEEFDKVVEREQTREWVASWCGVEKKGDTIFVHLEENKCLEGEIYLEDTKTDVEIKPWLEDQRVNLAKWVLTYLLLPMTESFARDQMAPGSDLQNEEEDDDTTPLGEVPVRGMQSPAISEAPPPLGDDAEESEGGAVPPFGFDAKDVGEGAGRDDHGEDGEEREKRDEGKRDDGNCQDTSSREDSQRASEEPLRLPHQPDEEASTAEEGTTLHQPRPLPARSFSLPKFTAPTHGSERMTHPQQVQSESLSTKIQPNLVKLNYEETPPSTMPPHIPVIFSVEESPEAYGFADLYRGTVEGMGRDEELGRIKETIPVWVYNWIVDHKQPPREAAKMSFLLQAHPGSDLAELPGGNNRLSANKMLRVRKLLSYVAEKLGIPVPIETYEGSDGDYGEEDEGKHQRGGSTNPDARPERVLEMLCDGVVVSHKTTIMTLKQFYWRAGAGDLVLTYRKVM</sequence>
<feature type="non-terminal residue" evidence="4">
    <location>
        <position position="612"/>
    </location>
</feature>
<dbReference type="GO" id="GO:0000724">
    <property type="term" value="P:double-strand break repair via homologous recombination"/>
    <property type="evidence" value="ECO:0007669"/>
    <property type="project" value="TreeGrafter"/>
</dbReference>
<evidence type="ECO:0000256" key="1">
    <source>
        <dbReference type="ARBA" id="ARBA00022574"/>
    </source>
</evidence>
<dbReference type="GO" id="GO:0043130">
    <property type="term" value="F:ubiquitin binding"/>
    <property type="evidence" value="ECO:0007669"/>
    <property type="project" value="TreeGrafter"/>
</dbReference>
<feature type="compositionally biased region" description="Polar residues" evidence="3">
    <location>
        <begin position="399"/>
        <end position="409"/>
    </location>
</feature>
<feature type="region of interest" description="Disordered" evidence="3">
    <location>
        <begin position="544"/>
        <end position="570"/>
    </location>
</feature>
<reference evidence="4" key="1">
    <citation type="submission" date="2020-05" db="EMBL/GenBank/DDBJ databases">
        <title>Phylogenomic resolution of chytrid fungi.</title>
        <authorList>
            <person name="Stajich J.E."/>
            <person name="Amses K."/>
            <person name="Simmons R."/>
            <person name="Seto K."/>
            <person name="Myers J."/>
            <person name="Bonds A."/>
            <person name="Quandt C.A."/>
            <person name="Barry K."/>
            <person name="Liu P."/>
            <person name="Grigoriev I."/>
            <person name="Longcore J.E."/>
            <person name="James T.Y."/>
        </authorList>
    </citation>
    <scope>NUCLEOTIDE SEQUENCE</scope>
    <source>
        <strain evidence="4">JEL0318</strain>
    </source>
</reference>
<dbReference type="Pfam" id="PF11816">
    <property type="entry name" value="DUF3337"/>
    <property type="match status" value="1"/>
</dbReference>
<dbReference type="PANTHER" id="PTHR19862:SF14">
    <property type="entry name" value="WD REPEAT-CONTAINING PROTEIN 48"/>
    <property type="match status" value="1"/>
</dbReference>
<feature type="region of interest" description="Disordered" evidence="3">
    <location>
        <begin position="245"/>
        <end position="409"/>
    </location>
</feature>
<evidence type="ECO:0000256" key="2">
    <source>
        <dbReference type="ARBA" id="ARBA00022737"/>
    </source>
</evidence>
<dbReference type="Proteomes" id="UP001212841">
    <property type="component" value="Unassembled WGS sequence"/>
</dbReference>
<dbReference type="InterPro" id="IPR051246">
    <property type="entry name" value="WDR48"/>
</dbReference>
<accession>A0AAD5WYD0</accession>
<proteinExistence type="predicted"/>
<dbReference type="EMBL" id="JADGJD010001557">
    <property type="protein sequence ID" value="KAJ3040480.1"/>
    <property type="molecule type" value="Genomic_DNA"/>
</dbReference>
<feature type="compositionally biased region" description="Acidic residues" evidence="3">
    <location>
        <begin position="544"/>
        <end position="554"/>
    </location>
</feature>
<dbReference type="InterPro" id="IPR021772">
    <property type="entry name" value="WDR48/Bun107"/>
</dbReference>
<evidence type="ECO:0000313" key="5">
    <source>
        <dbReference type="Proteomes" id="UP001212841"/>
    </source>
</evidence>
<dbReference type="AlphaFoldDB" id="A0AAD5WYD0"/>
<keyword evidence="5" id="KW-1185">Reference proteome</keyword>
<feature type="compositionally biased region" description="Basic and acidic residues" evidence="3">
    <location>
        <begin position="302"/>
        <end position="359"/>
    </location>
</feature>
<gene>
    <name evidence="4" type="ORF">HK097_002557</name>
</gene>
<evidence type="ECO:0000256" key="3">
    <source>
        <dbReference type="SAM" id="MobiDB-lite"/>
    </source>
</evidence>
<protein>
    <submittedName>
        <fullName evidence="4">Uncharacterized protein</fullName>
    </submittedName>
</protein>
<name>A0AAD5WYD0_9FUNG</name>
<dbReference type="PANTHER" id="PTHR19862">
    <property type="entry name" value="WD REPEAT-CONTAINING PROTEIN 48"/>
    <property type="match status" value="1"/>
</dbReference>